<evidence type="ECO:0000256" key="9">
    <source>
        <dbReference type="SAM" id="Phobius"/>
    </source>
</evidence>
<dbReference type="AlphaFoldDB" id="A0AA39PPE9"/>
<feature type="transmembrane region" description="Helical" evidence="9">
    <location>
        <begin position="470"/>
        <end position="489"/>
    </location>
</feature>
<evidence type="ECO:0000256" key="4">
    <source>
        <dbReference type="ARBA" id="ARBA00022692"/>
    </source>
</evidence>
<evidence type="ECO:0000259" key="10">
    <source>
        <dbReference type="Pfam" id="PF02705"/>
    </source>
</evidence>
<feature type="transmembrane region" description="Helical" evidence="9">
    <location>
        <begin position="64"/>
        <end position="85"/>
    </location>
</feature>
<evidence type="ECO:0000256" key="8">
    <source>
        <dbReference type="ARBA" id="ARBA00023136"/>
    </source>
</evidence>
<comment type="subcellular location">
    <subcellularLocation>
        <location evidence="1">Membrane</location>
        <topology evidence="1">Multi-pass membrane protein</topology>
    </subcellularLocation>
</comment>
<feature type="transmembrane region" description="Helical" evidence="9">
    <location>
        <begin position="148"/>
        <end position="169"/>
    </location>
</feature>
<dbReference type="GO" id="GO:0015079">
    <property type="term" value="F:potassium ion transmembrane transporter activity"/>
    <property type="evidence" value="ECO:0007669"/>
    <property type="project" value="InterPro"/>
</dbReference>
<evidence type="ECO:0000259" key="11">
    <source>
        <dbReference type="Pfam" id="PF22776"/>
    </source>
</evidence>
<feature type="transmembrane region" description="Helical" evidence="9">
    <location>
        <begin position="291"/>
        <end position="314"/>
    </location>
</feature>
<feature type="transmembrane region" description="Helical" evidence="9">
    <location>
        <begin position="189"/>
        <end position="209"/>
    </location>
</feature>
<dbReference type="PANTHER" id="PTHR30540">
    <property type="entry name" value="OSMOTIC STRESS POTASSIUM TRANSPORTER"/>
    <property type="match status" value="1"/>
</dbReference>
<proteinExistence type="predicted"/>
<evidence type="ECO:0000256" key="1">
    <source>
        <dbReference type="ARBA" id="ARBA00004141"/>
    </source>
</evidence>
<name>A0AA39PPE9_9AGAR</name>
<keyword evidence="3" id="KW-0633">Potassium transport</keyword>
<sequence length="770" mass="85569">MSTPSALETGLRQKRTAIELKGFALLQLSFQTLGIIYSDIGTSPLYVLNGIWPSTGGVPSKEDIIGGVSAIIWSITILPLVKYVFTSLKFATQEGEGGSFALYQGLYPPKEKDYEADRTLTGDYGQELRRMSPSPVNTTIKEKLRWPLLLWCLFGTALTMADGMFTPAVSVTSAVGGIAVAKPSVAHNIVPIAIAFLLVIFFVQQFGTARLAVTFGPISSIWFLLLAGTGIYNITLYPGIFRAFDPSRGVLLFVRTKDYDILAGVLLAITGCEAIFANVGQFNALSIQISFGCFVYPSLLLAYLGQGAALITNGEQVIQNVFYQSIPGGLNGPLFWIMFTFAILATIIASQAMITATFSLLQQIISMKSFPPLRLVYTSETIQGRVYIPAINWTLMIGTIVLVATFSDLDKLTNAYGFAVATVMLSTTILLSFQIHYVKKLPIAIALLYFVIFGFFDGLFWGASLKKIPHGAWVPLTIGICISILMWLWTWGKGLEDAFDGQNRQNLREFIHKDEKLQVTFHLHGDAVNDAVEDEVDDDDDDDDTYTISRYYYVPHPSKCISDAVDGDAHPRALLKQRELVRIPTCAVFHKIAEGQGVPHSFIGLIRQWPGLPEVLIFLSVSVLPVPRVPVEERYVVSRVRLNDYAVRNTNSLVGFYGATYYIGYRDNFDVKIDDLLERICALEAHADPHNCRRIINRIKEVAENTTHIVPHYHVVSKHVNAGKFSVIVNFLRRYLIEEIYRRLATMFPETANWLTSADEIIHVGINAPI</sequence>
<feature type="transmembrane region" description="Helical" evidence="9">
    <location>
        <begin position="221"/>
        <end position="241"/>
    </location>
</feature>
<evidence type="ECO:0000256" key="6">
    <source>
        <dbReference type="ARBA" id="ARBA00022989"/>
    </source>
</evidence>
<dbReference type="NCBIfam" id="TIGR00794">
    <property type="entry name" value="kup"/>
    <property type="match status" value="1"/>
</dbReference>
<organism evidence="12 13">
    <name type="scientific">Armillaria novae-zelandiae</name>
    <dbReference type="NCBI Taxonomy" id="153914"/>
    <lineage>
        <taxon>Eukaryota</taxon>
        <taxon>Fungi</taxon>
        <taxon>Dikarya</taxon>
        <taxon>Basidiomycota</taxon>
        <taxon>Agaricomycotina</taxon>
        <taxon>Agaricomycetes</taxon>
        <taxon>Agaricomycetidae</taxon>
        <taxon>Agaricales</taxon>
        <taxon>Marasmiineae</taxon>
        <taxon>Physalacriaceae</taxon>
        <taxon>Armillaria</taxon>
    </lineage>
</organism>
<feature type="transmembrane region" description="Helical" evidence="9">
    <location>
        <begin position="413"/>
        <end position="431"/>
    </location>
</feature>
<protein>
    <submittedName>
        <fullName evidence="12">Potassium transporter-domain-containing protein</fullName>
    </submittedName>
</protein>
<keyword evidence="5" id="KW-0630">Potassium</keyword>
<accession>A0AA39PPE9</accession>
<keyword evidence="6 9" id="KW-1133">Transmembrane helix</keyword>
<dbReference type="Pfam" id="PF02705">
    <property type="entry name" value="K_trans"/>
    <property type="match status" value="1"/>
</dbReference>
<feature type="transmembrane region" description="Helical" evidence="9">
    <location>
        <begin position="443"/>
        <end position="464"/>
    </location>
</feature>
<reference evidence="12" key="1">
    <citation type="submission" date="2023-06" db="EMBL/GenBank/DDBJ databases">
        <authorList>
            <consortium name="Lawrence Berkeley National Laboratory"/>
            <person name="Ahrendt S."/>
            <person name="Sahu N."/>
            <person name="Indic B."/>
            <person name="Wong-Bajracharya J."/>
            <person name="Merenyi Z."/>
            <person name="Ke H.-M."/>
            <person name="Monk M."/>
            <person name="Kocsube S."/>
            <person name="Drula E."/>
            <person name="Lipzen A."/>
            <person name="Balint B."/>
            <person name="Henrissat B."/>
            <person name="Andreopoulos B."/>
            <person name="Martin F.M."/>
            <person name="Harder C.B."/>
            <person name="Rigling D."/>
            <person name="Ford K.L."/>
            <person name="Foster G.D."/>
            <person name="Pangilinan J."/>
            <person name="Papanicolaou A."/>
            <person name="Barry K."/>
            <person name="LaButti K."/>
            <person name="Viragh M."/>
            <person name="Koriabine M."/>
            <person name="Yan M."/>
            <person name="Riley R."/>
            <person name="Champramary S."/>
            <person name="Plett K.L."/>
            <person name="Tsai I.J."/>
            <person name="Slot J."/>
            <person name="Sipos G."/>
            <person name="Plett J."/>
            <person name="Nagy L.G."/>
            <person name="Grigoriev I.V."/>
        </authorList>
    </citation>
    <scope>NUCLEOTIDE SEQUENCE</scope>
    <source>
        <strain evidence="12">ICMP 16352</strain>
    </source>
</reference>
<keyword evidence="7" id="KW-0406">Ion transport</keyword>
<keyword evidence="13" id="KW-1185">Reference proteome</keyword>
<dbReference type="InterPro" id="IPR003855">
    <property type="entry name" value="K+_transporter"/>
</dbReference>
<feature type="transmembrane region" description="Helical" evidence="9">
    <location>
        <begin position="386"/>
        <end position="407"/>
    </location>
</feature>
<feature type="transmembrane region" description="Helical" evidence="9">
    <location>
        <begin position="261"/>
        <end position="279"/>
    </location>
</feature>
<feature type="transmembrane region" description="Helical" evidence="9">
    <location>
        <begin position="334"/>
        <end position="365"/>
    </location>
</feature>
<dbReference type="GO" id="GO:0016020">
    <property type="term" value="C:membrane"/>
    <property type="evidence" value="ECO:0007669"/>
    <property type="project" value="UniProtKB-SubCell"/>
</dbReference>
<keyword evidence="8 9" id="KW-0472">Membrane</keyword>
<dbReference type="InterPro" id="IPR053952">
    <property type="entry name" value="K_trans_C"/>
</dbReference>
<feature type="domain" description="K+ potassium transporter integral membrane" evidence="10">
    <location>
        <begin position="29"/>
        <end position="512"/>
    </location>
</feature>
<dbReference type="PANTHER" id="PTHR30540:SF83">
    <property type="entry name" value="K+ POTASSIUM TRANSPORTER"/>
    <property type="match status" value="1"/>
</dbReference>
<evidence type="ECO:0000256" key="7">
    <source>
        <dbReference type="ARBA" id="ARBA00023065"/>
    </source>
</evidence>
<feature type="domain" description="K+ potassium transporter C-terminal" evidence="11">
    <location>
        <begin position="584"/>
        <end position="768"/>
    </location>
</feature>
<evidence type="ECO:0000256" key="5">
    <source>
        <dbReference type="ARBA" id="ARBA00022958"/>
    </source>
</evidence>
<dbReference type="Proteomes" id="UP001175227">
    <property type="component" value="Unassembled WGS sequence"/>
</dbReference>
<evidence type="ECO:0000256" key="3">
    <source>
        <dbReference type="ARBA" id="ARBA00022538"/>
    </source>
</evidence>
<gene>
    <name evidence="12" type="ORF">IW261DRAFT_1327627</name>
</gene>
<keyword evidence="4 9" id="KW-0812">Transmembrane</keyword>
<dbReference type="EMBL" id="JAUEPR010000003">
    <property type="protein sequence ID" value="KAK0487580.1"/>
    <property type="molecule type" value="Genomic_DNA"/>
</dbReference>
<comment type="caution">
    <text evidence="12">The sequence shown here is derived from an EMBL/GenBank/DDBJ whole genome shotgun (WGS) entry which is preliminary data.</text>
</comment>
<evidence type="ECO:0000313" key="13">
    <source>
        <dbReference type="Proteomes" id="UP001175227"/>
    </source>
</evidence>
<keyword evidence="2" id="KW-0813">Transport</keyword>
<evidence type="ECO:0000313" key="12">
    <source>
        <dbReference type="EMBL" id="KAK0487580.1"/>
    </source>
</evidence>
<evidence type="ECO:0000256" key="2">
    <source>
        <dbReference type="ARBA" id="ARBA00022448"/>
    </source>
</evidence>
<dbReference type="Pfam" id="PF22776">
    <property type="entry name" value="K_trans_C"/>
    <property type="match status" value="1"/>
</dbReference>
<dbReference type="InterPro" id="IPR053951">
    <property type="entry name" value="K_trans_N"/>
</dbReference>